<accession>B4JGN2</accession>
<feature type="region of interest" description="Disordered" evidence="1">
    <location>
        <begin position="213"/>
        <end position="254"/>
    </location>
</feature>
<proteinExistence type="predicted"/>
<feature type="region of interest" description="Disordered" evidence="1">
    <location>
        <begin position="48"/>
        <end position="89"/>
    </location>
</feature>
<dbReference type="HOGENOM" id="CLU_087725_0_0_1"/>
<dbReference type="Pfam" id="PF03103">
    <property type="entry name" value="DUF243"/>
    <property type="match status" value="1"/>
</dbReference>
<dbReference type="eggNOG" id="ENOG502TA40">
    <property type="taxonomic scope" value="Eukaryota"/>
</dbReference>
<evidence type="ECO:0000256" key="2">
    <source>
        <dbReference type="SAM" id="SignalP"/>
    </source>
</evidence>
<feature type="domain" description="DUF243" evidence="3">
    <location>
        <begin position="96"/>
        <end position="197"/>
    </location>
</feature>
<dbReference type="Proteomes" id="UP000001070">
    <property type="component" value="Unassembled WGS sequence"/>
</dbReference>
<dbReference type="PANTHER" id="PTHR31927">
    <property type="entry name" value="FI07246P-RELATED-RELATED"/>
    <property type="match status" value="1"/>
</dbReference>
<dbReference type="EMBL" id="CH916369">
    <property type="protein sequence ID" value="EDV92636.1"/>
    <property type="molecule type" value="Genomic_DNA"/>
</dbReference>
<reference evidence="4 5" key="1">
    <citation type="journal article" date="2007" name="Nature">
        <title>Evolution of genes and genomes on the Drosophila phylogeny.</title>
        <authorList>
            <consortium name="Drosophila 12 Genomes Consortium"/>
            <person name="Clark A.G."/>
            <person name="Eisen M.B."/>
            <person name="Smith D.R."/>
            <person name="Bergman C.M."/>
            <person name="Oliver B."/>
            <person name="Markow T.A."/>
            <person name="Kaufman T.C."/>
            <person name="Kellis M."/>
            <person name="Gelbart W."/>
            <person name="Iyer V.N."/>
            <person name="Pollard D.A."/>
            <person name="Sackton T.B."/>
            <person name="Larracuente A.M."/>
            <person name="Singh N.D."/>
            <person name="Abad J.P."/>
            <person name="Abt D.N."/>
            <person name="Adryan B."/>
            <person name="Aguade M."/>
            <person name="Akashi H."/>
            <person name="Anderson W.W."/>
            <person name="Aquadro C.F."/>
            <person name="Ardell D.H."/>
            <person name="Arguello R."/>
            <person name="Artieri C.G."/>
            <person name="Barbash D.A."/>
            <person name="Barker D."/>
            <person name="Barsanti P."/>
            <person name="Batterham P."/>
            <person name="Batzoglou S."/>
            <person name="Begun D."/>
            <person name="Bhutkar A."/>
            <person name="Blanco E."/>
            <person name="Bosak S.A."/>
            <person name="Bradley R.K."/>
            <person name="Brand A.D."/>
            <person name="Brent M.R."/>
            <person name="Brooks A.N."/>
            <person name="Brown R.H."/>
            <person name="Butlin R.K."/>
            <person name="Caggese C."/>
            <person name="Calvi B.R."/>
            <person name="Bernardo de Carvalho A."/>
            <person name="Caspi A."/>
            <person name="Castrezana S."/>
            <person name="Celniker S.E."/>
            <person name="Chang J.L."/>
            <person name="Chapple C."/>
            <person name="Chatterji S."/>
            <person name="Chinwalla A."/>
            <person name="Civetta A."/>
            <person name="Clifton S.W."/>
            <person name="Comeron J.M."/>
            <person name="Costello J.C."/>
            <person name="Coyne J.A."/>
            <person name="Daub J."/>
            <person name="David R.G."/>
            <person name="Delcher A.L."/>
            <person name="Delehaunty K."/>
            <person name="Do C.B."/>
            <person name="Ebling H."/>
            <person name="Edwards K."/>
            <person name="Eickbush T."/>
            <person name="Evans J.D."/>
            <person name="Filipski A."/>
            <person name="Findeiss S."/>
            <person name="Freyhult E."/>
            <person name="Fulton L."/>
            <person name="Fulton R."/>
            <person name="Garcia A.C."/>
            <person name="Gardiner A."/>
            <person name="Garfield D.A."/>
            <person name="Garvin B.E."/>
            <person name="Gibson G."/>
            <person name="Gilbert D."/>
            <person name="Gnerre S."/>
            <person name="Godfrey J."/>
            <person name="Good R."/>
            <person name="Gotea V."/>
            <person name="Gravely B."/>
            <person name="Greenberg A.J."/>
            <person name="Griffiths-Jones S."/>
            <person name="Gross S."/>
            <person name="Guigo R."/>
            <person name="Gustafson E.A."/>
            <person name="Haerty W."/>
            <person name="Hahn M.W."/>
            <person name="Halligan D.L."/>
            <person name="Halpern A.L."/>
            <person name="Halter G.M."/>
            <person name="Han M.V."/>
            <person name="Heger A."/>
            <person name="Hillier L."/>
            <person name="Hinrichs A.S."/>
            <person name="Holmes I."/>
            <person name="Hoskins R.A."/>
            <person name="Hubisz M.J."/>
            <person name="Hultmark D."/>
            <person name="Huntley M.A."/>
            <person name="Jaffe D.B."/>
            <person name="Jagadeeshan S."/>
            <person name="Jeck W.R."/>
            <person name="Johnson J."/>
            <person name="Jones C.D."/>
            <person name="Jordan W.C."/>
            <person name="Karpen G.H."/>
            <person name="Kataoka E."/>
            <person name="Keightley P.D."/>
            <person name="Kheradpour P."/>
            <person name="Kirkness E.F."/>
            <person name="Koerich L.B."/>
            <person name="Kristiansen K."/>
            <person name="Kudrna D."/>
            <person name="Kulathinal R.J."/>
            <person name="Kumar S."/>
            <person name="Kwok R."/>
            <person name="Lander E."/>
            <person name="Langley C.H."/>
            <person name="Lapoint R."/>
            <person name="Lazzaro B.P."/>
            <person name="Lee S.J."/>
            <person name="Levesque L."/>
            <person name="Li R."/>
            <person name="Lin C.F."/>
            <person name="Lin M.F."/>
            <person name="Lindblad-Toh K."/>
            <person name="Llopart A."/>
            <person name="Long M."/>
            <person name="Low L."/>
            <person name="Lozovsky E."/>
            <person name="Lu J."/>
            <person name="Luo M."/>
            <person name="Machado C.A."/>
            <person name="Makalowski W."/>
            <person name="Marzo M."/>
            <person name="Matsuda M."/>
            <person name="Matzkin L."/>
            <person name="McAllister B."/>
            <person name="McBride C.S."/>
            <person name="McKernan B."/>
            <person name="McKernan K."/>
            <person name="Mendez-Lago M."/>
            <person name="Minx P."/>
            <person name="Mollenhauer M.U."/>
            <person name="Montooth K."/>
            <person name="Mount S.M."/>
            <person name="Mu X."/>
            <person name="Myers E."/>
            <person name="Negre B."/>
            <person name="Newfeld S."/>
            <person name="Nielsen R."/>
            <person name="Noor M.A."/>
            <person name="O'Grady P."/>
            <person name="Pachter L."/>
            <person name="Papaceit M."/>
            <person name="Parisi M.J."/>
            <person name="Parisi M."/>
            <person name="Parts L."/>
            <person name="Pedersen J.S."/>
            <person name="Pesole G."/>
            <person name="Phillippy A.M."/>
            <person name="Ponting C.P."/>
            <person name="Pop M."/>
            <person name="Porcelli D."/>
            <person name="Powell J.R."/>
            <person name="Prohaska S."/>
            <person name="Pruitt K."/>
            <person name="Puig M."/>
            <person name="Quesneville H."/>
            <person name="Ram K.R."/>
            <person name="Rand D."/>
            <person name="Rasmussen M.D."/>
            <person name="Reed L.K."/>
            <person name="Reenan R."/>
            <person name="Reily A."/>
            <person name="Remington K.A."/>
            <person name="Rieger T.T."/>
            <person name="Ritchie M.G."/>
            <person name="Robin C."/>
            <person name="Rogers Y.H."/>
            <person name="Rohde C."/>
            <person name="Rozas J."/>
            <person name="Rubenfield M.J."/>
            <person name="Ruiz A."/>
            <person name="Russo S."/>
            <person name="Salzberg S.L."/>
            <person name="Sanchez-Gracia A."/>
            <person name="Saranga D.J."/>
            <person name="Sato H."/>
            <person name="Schaeffer S.W."/>
            <person name="Schatz M.C."/>
            <person name="Schlenke T."/>
            <person name="Schwartz R."/>
            <person name="Segarra C."/>
            <person name="Singh R.S."/>
            <person name="Sirot L."/>
            <person name="Sirota M."/>
            <person name="Sisneros N.B."/>
            <person name="Smith C.D."/>
            <person name="Smith T.F."/>
            <person name="Spieth J."/>
            <person name="Stage D.E."/>
            <person name="Stark A."/>
            <person name="Stephan W."/>
            <person name="Strausberg R.L."/>
            <person name="Strempel S."/>
            <person name="Sturgill D."/>
            <person name="Sutton G."/>
            <person name="Sutton G.G."/>
            <person name="Tao W."/>
            <person name="Teichmann S."/>
            <person name="Tobari Y.N."/>
            <person name="Tomimura Y."/>
            <person name="Tsolas J.M."/>
            <person name="Valente V.L."/>
            <person name="Venter E."/>
            <person name="Venter J.C."/>
            <person name="Vicario S."/>
            <person name="Vieira F.G."/>
            <person name="Vilella A.J."/>
            <person name="Villasante A."/>
            <person name="Walenz B."/>
            <person name="Wang J."/>
            <person name="Wasserman M."/>
            <person name="Watts T."/>
            <person name="Wilson D."/>
            <person name="Wilson R.K."/>
            <person name="Wing R.A."/>
            <person name="Wolfner M.F."/>
            <person name="Wong A."/>
            <person name="Wong G.K."/>
            <person name="Wu C.I."/>
            <person name="Wu G."/>
            <person name="Yamamoto D."/>
            <person name="Yang H.P."/>
            <person name="Yang S.P."/>
            <person name="Yorke J.A."/>
            <person name="Yoshida K."/>
            <person name="Zdobnov E."/>
            <person name="Zhang P."/>
            <person name="Zhang Y."/>
            <person name="Zimin A.V."/>
            <person name="Baldwin J."/>
            <person name="Abdouelleil A."/>
            <person name="Abdulkadir J."/>
            <person name="Abebe A."/>
            <person name="Abera B."/>
            <person name="Abreu J."/>
            <person name="Acer S.C."/>
            <person name="Aftuck L."/>
            <person name="Alexander A."/>
            <person name="An P."/>
            <person name="Anderson E."/>
            <person name="Anderson S."/>
            <person name="Arachi H."/>
            <person name="Azer M."/>
            <person name="Bachantsang P."/>
            <person name="Barry A."/>
            <person name="Bayul T."/>
            <person name="Berlin A."/>
            <person name="Bessette D."/>
            <person name="Bloom T."/>
            <person name="Blye J."/>
            <person name="Boguslavskiy L."/>
            <person name="Bonnet C."/>
            <person name="Boukhgalter B."/>
            <person name="Bourzgui I."/>
            <person name="Brown A."/>
            <person name="Cahill P."/>
            <person name="Channer S."/>
            <person name="Cheshatsang Y."/>
            <person name="Chuda L."/>
            <person name="Citroen M."/>
            <person name="Collymore A."/>
            <person name="Cooke P."/>
            <person name="Costello M."/>
            <person name="D'Aco K."/>
            <person name="Daza R."/>
            <person name="De Haan G."/>
            <person name="DeGray S."/>
            <person name="DeMaso C."/>
            <person name="Dhargay N."/>
            <person name="Dooley K."/>
            <person name="Dooley E."/>
            <person name="Doricent M."/>
            <person name="Dorje P."/>
            <person name="Dorjee K."/>
            <person name="Dupes A."/>
            <person name="Elong R."/>
            <person name="Falk J."/>
            <person name="Farina A."/>
            <person name="Faro S."/>
            <person name="Ferguson D."/>
            <person name="Fisher S."/>
            <person name="Foley C.D."/>
            <person name="Franke A."/>
            <person name="Friedrich D."/>
            <person name="Gadbois L."/>
            <person name="Gearin G."/>
            <person name="Gearin C.R."/>
            <person name="Giannoukos G."/>
            <person name="Goode T."/>
            <person name="Graham J."/>
            <person name="Grandbois E."/>
            <person name="Grewal S."/>
            <person name="Gyaltsen K."/>
            <person name="Hafez N."/>
            <person name="Hagos B."/>
            <person name="Hall J."/>
            <person name="Henson C."/>
            <person name="Hollinger A."/>
            <person name="Honan T."/>
            <person name="Huard M.D."/>
            <person name="Hughes L."/>
            <person name="Hurhula B."/>
            <person name="Husby M.E."/>
            <person name="Kamat A."/>
            <person name="Kanga B."/>
            <person name="Kashin S."/>
            <person name="Khazanovich D."/>
            <person name="Kisner P."/>
            <person name="Lance K."/>
            <person name="Lara M."/>
            <person name="Lee W."/>
            <person name="Lennon N."/>
            <person name="Letendre F."/>
            <person name="LeVine R."/>
            <person name="Lipovsky A."/>
            <person name="Liu X."/>
            <person name="Liu J."/>
            <person name="Liu S."/>
            <person name="Lokyitsang T."/>
            <person name="Lokyitsang Y."/>
            <person name="Lubonja R."/>
            <person name="Lui A."/>
            <person name="MacDonald P."/>
            <person name="Magnisalis V."/>
            <person name="Maru K."/>
            <person name="Matthews C."/>
            <person name="McCusker W."/>
            <person name="McDonough S."/>
            <person name="Mehta T."/>
            <person name="Meldrim J."/>
            <person name="Meneus L."/>
            <person name="Mihai O."/>
            <person name="Mihalev A."/>
            <person name="Mihova T."/>
            <person name="Mittelman R."/>
            <person name="Mlenga V."/>
            <person name="Montmayeur A."/>
            <person name="Mulrain L."/>
            <person name="Navidi A."/>
            <person name="Naylor J."/>
            <person name="Negash T."/>
            <person name="Nguyen T."/>
            <person name="Nguyen N."/>
            <person name="Nicol R."/>
            <person name="Norbu C."/>
            <person name="Norbu N."/>
            <person name="Novod N."/>
            <person name="O'Neill B."/>
            <person name="Osman S."/>
            <person name="Markiewicz E."/>
            <person name="Oyono O.L."/>
            <person name="Patti C."/>
            <person name="Phunkhang P."/>
            <person name="Pierre F."/>
            <person name="Priest M."/>
            <person name="Raghuraman S."/>
            <person name="Rege F."/>
            <person name="Reyes R."/>
            <person name="Rise C."/>
            <person name="Rogov P."/>
            <person name="Ross K."/>
            <person name="Ryan E."/>
            <person name="Settipalli S."/>
            <person name="Shea T."/>
            <person name="Sherpa N."/>
            <person name="Shi L."/>
            <person name="Shih D."/>
            <person name="Sparrow T."/>
            <person name="Spaulding J."/>
            <person name="Stalker J."/>
            <person name="Stange-Thomann N."/>
            <person name="Stavropoulos S."/>
            <person name="Stone C."/>
            <person name="Strader C."/>
            <person name="Tesfaye S."/>
            <person name="Thomson T."/>
            <person name="Thoulutsang Y."/>
            <person name="Thoulutsang D."/>
            <person name="Topham K."/>
            <person name="Topping I."/>
            <person name="Tsamla T."/>
            <person name="Vassiliev H."/>
            <person name="Vo A."/>
            <person name="Wangchuk T."/>
            <person name="Wangdi T."/>
            <person name="Weiand M."/>
            <person name="Wilkinson J."/>
            <person name="Wilson A."/>
            <person name="Yadav S."/>
            <person name="Young G."/>
            <person name="Yu Q."/>
            <person name="Zembek L."/>
            <person name="Zhong D."/>
            <person name="Zimmer A."/>
            <person name="Zwirko Z."/>
            <person name="Jaffe D.B."/>
            <person name="Alvarez P."/>
            <person name="Brockman W."/>
            <person name="Butler J."/>
            <person name="Chin C."/>
            <person name="Gnerre S."/>
            <person name="Grabherr M."/>
            <person name="Kleber M."/>
            <person name="Mauceli E."/>
            <person name="MacCallum I."/>
        </authorList>
    </citation>
    <scope>NUCLEOTIDE SEQUENCE [LARGE SCALE GENOMIC DNA]</scope>
    <source>
        <strain evidence="5">Tucson 15287-2541.00</strain>
    </source>
</reference>
<keyword evidence="5" id="KW-1185">Reference proteome</keyword>
<evidence type="ECO:0000313" key="5">
    <source>
        <dbReference type="Proteomes" id="UP000001070"/>
    </source>
</evidence>
<dbReference type="AlphaFoldDB" id="B4JGN2"/>
<dbReference type="GO" id="GO:0008010">
    <property type="term" value="F:structural constituent of chitin-based larval cuticle"/>
    <property type="evidence" value="ECO:0007669"/>
    <property type="project" value="TreeGrafter"/>
</dbReference>
<evidence type="ECO:0000259" key="3">
    <source>
        <dbReference type="SMART" id="SM00690"/>
    </source>
</evidence>
<protein>
    <submittedName>
        <fullName evidence="4">GH18726</fullName>
    </submittedName>
</protein>
<dbReference type="SMART" id="SM00690">
    <property type="entry name" value="DM5"/>
    <property type="match status" value="1"/>
</dbReference>
<dbReference type="OMA" id="VILCCCL"/>
<keyword evidence="2" id="KW-0732">Signal</keyword>
<feature type="compositionally biased region" description="Polar residues" evidence="1">
    <location>
        <begin position="67"/>
        <end position="84"/>
    </location>
</feature>
<dbReference type="FunCoup" id="B4JGN2">
    <property type="interactions" value="210"/>
</dbReference>
<name>B4JGN2_DROGR</name>
<sequence>MRHFSAILCCCLVALASADKLGYNYQPVEHSGSGLSFAPGGAASNLAPSYASEPGSAVDSGNAGIDQPSNVEPSYQSTGSNAQPTADAPNYAAAQPELEKEFFTYTANEEDFNDPAASEKVSNSLNKALRVVFIRGPENHGLEHAALALAKQAGQQETAIYVLNKQSDIGDLANKLNAVRSNNNNKPEVHFVKYRTPEDAEHAQHAIQGQYDQLGGTSSHQDGGVAPSLNFASSAPAPVAAEHPAASAPAQHIAQPEATQPISSYVPPVTPGSSYLPANILRRLRF</sequence>
<dbReference type="InParanoid" id="B4JGN2"/>
<dbReference type="GO" id="GO:0040003">
    <property type="term" value="P:chitin-based cuticle development"/>
    <property type="evidence" value="ECO:0007669"/>
    <property type="project" value="TreeGrafter"/>
</dbReference>
<evidence type="ECO:0000256" key="1">
    <source>
        <dbReference type="SAM" id="MobiDB-lite"/>
    </source>
</evidence>
<feature type="signal peptide" evidence="2">
    <location>
        <begin position="1"/>
        <end position="18"/>
    </location>
</feature>
<evidence type="ECO:0000313" key="4">
    <source>
        <dbReference type="EMBL" id="EDV92636.1"/>
    </source>
</evidence>
<feature type="chain" id="PRO_5002812196" evidence="2">
    <location>
        <begin position="19"/>
        <end position="286"/>
    </location>
</feature>
<dbReference type="GO" id="GO:0062129">
    <property type="term" value="C:chitin-based extracellular matrix"/>
    <property type="evidence" value="ECO:0007669"/>
    <property type="project" value="TreeGrafter"/>
</dbReference>
<dbReference type="KEGG" id="dgr:6563286"/>
<dbReference type="PhylomeDB" id="B4JGN2"/>
<dbReference type="InterPro" id="IPR004145">
    <property type="entry name" value="DUF243"/>
</dbReference>
<organism evidence="5">
    <name type="scientific">Drosophila grimshawi</name>
    <name type="common">Hawaiian fruit fly</name>
    <name type="synonym">Idiomyia grimshawi</name>
    <dbReference type="NCBI Taxonomy" id="7222"/>
    <lineage>
        <taxon>Eukaryota</taxon>
        <taxon>Metazoa</taxon>
        <taxon>Ecdysozoa</taxon>
        <taxon>Arthropoda</taxon>
        <taxon>Hexapoda</taxon>
        <taxon>Insecta</taxon>
        <taxon>Pterygota</taxon>
        <taxon>Neoptera</taxon>
        <taxon>Endopterygota</taxon>
        <taxon>Diptera</taxon>
        <taxon>Brachycera</taxon>
        <taxon>Muscomorpha</taxon>
        <taxon>Ephydroidea</taxon>
        <taxon>Drosophilidae</taxon>
        <taxon>Drosophila</taxon>
        <taxon>Hawaiian Drosophila</taxon>
    </lineage>
</organism>
<dbReference type="PANTHER" id="PTHR31927:SF2">
    <property type="entry name" value="FI07246P-RELATED"/>
    <property type="match status" value="1"/>
</dbReference>
<feature type="compositionally biased region" description="Low complexity" evidence="1">
    <location>
        <begin position="232"/>
        <end position="250"/>
    </location>
</feature>
<dbReference type="OrthoDB" id="7858779at2759"/>
<gene>
    <name evidence="4" type="primary">Dgri\GH18726</name>
    <name evidence="4" type="ORF">Dgri_GH18726</name>
</gene>